<dbReference type="SUPFAM" id="SSF55874">
    <property type="entry name" value="ATPase domain of HSP90 chaperone/DNA topoisomerase II/histidine kinase"/>
    <property type="match status" value="1"/>
</dbReference>
<comment type="caution">
    <text evidence="12">The sequence shown here is derived from an EMBL/GenBank/DDBJ whole genome shotgun (WGS) entry which is preliminary data.</text>
</comment>
<keyword evidence="5" id="KW-0597">Phosphoprotein</keyword>
<dbReference type="InterPro" id="IPR036097">
    <property type="entry name" value="HisK_dim/P_sf"/>
</dbReference>
<dbReference type="InterPro" id="IPR005467">
    <property type="entry name" value="His_kinase_dom"/>
</dbReference>
<dbReference type="InterPro" id="IPR003661">
    <property type="entry name" value="HisK_dim/P_dom"/>
</dbReference>
<keyword evidence="9" id="KW-0067">ATP-binding</keyword>
<evidence type="ECO:0000256" key="4">
    <source>
        <dbReference type="ARBA" id="ARBA00022475"/>
    </source>
</evidence>
<dbReference type="Pfam" id="PF02518">
    <property type="entry name" value="HATPase_c"/>
    <property type="match status" value="1"/>
</dbReference>
<evidence type="ECO:0000256" key="2">
    <source>
        <dbReference type="ARBA" id="ARBA00004651"/>
    </source>
</evidence>
<dbReference type="SUPFAM" id="SSF47384">
    <property type="entry name" value="Homodimeric domain of signal transducing histidine kinase"/>
    <property type="match status" value="1"/>
</dbReference>
<dbReference type="GO" id="GO:0005886">
    <property type="term" value="C:plasma membrane"/>
    <property type="evidence" value="ECO:0007669"/>
    <property type="project" value="UniProtKB-SubCell"/>
</dbReference>
<evidence type="ECO:0000256" key="7">
    <source>
        <dbReference type="ARBA" id="ARBA00022741"/>
    </source>
</evidence>
<evidence type="ECO:0000256" key="8">
    <source>
        <dbReference type="ARBA" id="ARBA00022777"/>
    </source>
</evidence>
<evidence type="ECO:0000259" key="11">
    <source>
        <dbReference type="PROSITE" id="PS50109"/>
    </source>
</evidence>
<gene>
    <name evidence="12" type="ORF">J5Y10_15350</name>
</gene>
<dbReference type="PRINTS" id="PR00344">
    <property type="entry name" value="BCTRLSENSOR"/>
</dbReference>
<comment type="subcellular location">
    <subcellularLocation>
        <location evidence="2">Cell membrane</location>
        <topology evidence="2">Multi-pass membrane protein</topology>
    </subcellularLocation>
</comment>
<feature type="transmembrane region" description="Helical" evidence="10">
    <location>
        <begin position="91"/>
        <end position="110"/>
    </location>
</feature>
<name>A0A940N166_9PROT</name>
<dbReference type="GO" id="GO:0005524">
    <property type="term" value="F:ATP binding"/>
    <property type="evidence" value="ECO:0007669"/>
    <property type="project" value="UniProtKB-KW"/>
</dbReference>
<dbReference type="CDD" id="cd00082">
    <property type="entry name" value="HisKA"/>
    <property type="match status" value="1"/>
</dbReference>
<evidence type="ECO:0000256" key="6">
    <source>
        <dbReference type="ARBA" id="ARBA00022679"/>
    </source>
</evidence>
<feature type="transmembrane region" description="Helical" evidence="10">
    <location>
        <begin position="36"/>
        <end position="55"/>
    </location>
</feature>
<accession>A0A940N166</accession>
<dbReference type="Gene3D" id="3.30.565.10">
    <property type="entry name" value="Histidine kinase-like ATPase, C-terminal domain"/>
    <property type="match status" value="1"/>
</dbReference>
<dbReference type="EC" id="2.7.13.3" evidence="3"/>
<keyword evidence="10" id="KW-0472">Membrane</keyword>
<evidence type="ECO:0000256" key="9">
    <source>
        <dbReference type="ARBA" id="ARBA00022840"/>
    </source>
</evidence>
<feature type="transmembrane region" description="Helical" evidence="10">
    <location>
        <begin position="61"/>
        <end position="79"/>
    </location>
</feature>
<reference evidence="12" key="1">
    <citation type="submission" date="2021-03" db="EMBL/GenBank/DDBJ databases">
        <authorList>
            <person name="So Y."/>
        </authorList>
    </citation>
    <scope>NUCLEOTIDE SEQUENCE</scope>
    <source>
        <strain evidence="12">SG15</strain>
    </source>
</reference>
<dbReference type="Proteomes" id="UP000677537">
    <property type="component" value="Unassembled WGS sequence"/>
</dbReference>
<keyword evidence="10" id="KW-1133">Transmembrane helix</keyword>
<evidence type="ECO:0000256" key="1">
    <source>
        <dbReference type="ARBA" id="ARBA00000085"/>
    </source>
</evidence>
<keyword evidence="13" id="KW-1185">Reference proteome</keyword>
<proteinExistence type="predicted"/>
<dbReference type="GO" id="GO:0000155">
    <property type="term" value="F:phosphorelay sensor kinase activity"/>
    <property type="evidence" value="ECO:0007669"/>
    <property type="project" value="InterPro"/>
</dbReference>
<dbReference type="InterPro" id="IPR003594">
    <property type="entry name" value="HATPase_dom"/>
</dbReference>
<evidence type="ECO:0000313" key="13">
    <source>
        <dbReference type="Proteomes" id="UP000677537"/>
    </source>
</evidence>
<feature type="domain" description="Histidine kinase" evidence="11">
    <location>
        <begin position="228"/>
        <end position="435"/>
    </location>
</feature>
<dbReference type="PANTHER" id="PTHR44936">
    <property type="entry name" value="SENSOR PROTEIN CREC"/>
    <property type="match status" value="1"/>
</dbReference>
<feature type="transmembrane region" description="Helical" evidence="10">
    <location>
        <begin position="140"/>
        <end position="160"/>
    </location>
</feature>
<dbReference type="Pfam" id="PF25323">
    <property type="entry name" value="6TM_PilS"/>
    <property type="match status" value="1"/>
</dbReference>
<keyword evidence="4" id="KW-1003">Cell membrane</keyword>
<feature type="transmembrane region" description="Helical" evidence="10">
    <location>
        <begin position="116"/>
        <end position="133"/>
    </location>
</feature>
<keyword evidence="10" id="KW-0812">Transmembrane</keyword>
<protein>
    <recommendedName>
        <fullName evidence="3">histidine kinase</fullName>
        <ecNumber evidence="3">2.7.13.3</ecNumber>
    </recommendedName>
</protein>
<evidence type="ECO:0000256" key="3">
    <source>
        <dbReference type="ARBA" id="ARBA00012438"/>
    </source>
</evidence>
<dbReference type="AlphaFoldDB" id="A0A940N166"/>
<organism evidence="12 13">
    <name type="scientific">Roseomonas indoligenes</name>
    <dbReference type="NCBI Taxonomy" id="2820811"/>
    <lineage>
        <taxon>Bacteria</taxon>
        <taxon>Pseudomonadati</taxon>
        <taxon>Pseudomonadota</taxon>
        <taxon>Alphaproteobacteria</taxon>
        <taxon>Acetobacterales</taxon>
        <taxon>Roseomonadaceae</taxon>
        <taxon>Roseomonas</taxon>
    </lineage>
</organism>
<dbReference type="InterPro" id="IPR004358">
    <property type="entry name" value="Sig_transdc_His_kin-like_C"/>
</dbReference>
<sequence length="450" mass="47929">MGRETEAVATVAGLPPPPAVRADTAGRKNMLQLVQLRWMAVFGQVVTAGFSHVGLGVSLPLRGMGMVAAGLVLLNLASLVRLRLRAPVRSWELFVVVMLDVAALTAQLFLSGGVTNPFISLFLLQVTLAAVLLPLRAAWAVAAVTCLCVLGLSFLHRPLILPETLGADPYRLHLQGFLVCFVLDAVLLVIFVTRISRNLRVRDARLAHLREQAMQEEHIVRMGLLASGAAHELGTPLATLSVILGDWQRMPALRAIPDLQAEMEEMQVAVRRCKTIISGILLSAGEARGEGAARTTLRPFLAEFVAEWNETRPGSTLEFVDRSGPDLAIAADPILKQVLFNLASNAQEAPATHIRLTAVREGRLLRLAVSDDGPGFPPEMLARLGQPYSSTKGKQGRGLGLFLVVNVVRKLGGSVGAANRPEGGAVVTVTLPLSAIAIGKGGEDAGRDAA</sequence>
<keyword evidence="7" id="KW-0547">Nucleotide-binding</keyword>
<feature type="transmembrane region" description="Helical" evidence="10">
    <location>
        <begin position="172"/>
        <end position="192"/>
    </location>
</feature>
<dbReference type="EMBL" id="JAGIZA010000009">
    <property type="protein sequence ID" value="MBP0494161.1"/>
    <property type="molecule type" value="Genomic_DNA"/>
</dbReference>
<dbReference type="InterPro" id="IPR036890">
    <property type="entry name" value="HATPase_C_sf"/>
</dbReference>
<evidence type="ECO:0000256" key="5">
    <source>
        <dbReference type="ARBA" id="ARBA00022553"/>
    </source>
</evidence>
<dbReference type="PROSITE" id="PS50109">
    <property type="entry name" value="HIS_KIN"/>
    <property type="match status" value="1"/>
</dbReference>
<comment type="catalytic activity">
    <reaction evidence="1">
        <text>ATP + protein L-histidine = ADP + protein N-phospho-L-histidine.</text>
        <dbReference type="EC" id="2.7.13.3"/>
    </reaction>
</comment>
<dbReference type="Gene3D" id="1.10.287.130">
    <property type="match status" value="1"/>
</dbReference>
<dbReference type="RefSeq" id="WP_209374915.1">
    <property type="nucleotide sequence ID" value="NZ_JAGIZA010000009.1"/>
</dbReference>
<dbReference type="InterPro" id="IPR050980">
    <property type="entry name" value="2C_sensor_his_kinase"/>
</dbReference>
<evidence type="ECO:0000256" key="10">
    <source>
        <dbReference type="SAM" id="Phobius"/>
    </source>
</evidence>
<dbReference type="SMART" id="SM00387">
    <property type="entry name" value="HATPase_c"/>
    <property type="match status" value="1"/>
</dbReference>
<evidence type="ECO:0000313" key="12">
    <source>
        <dbReference type="EMBL" id="MBP0494161.1"/>
    </source>
</evidence>
<keyword evidence="8 12" id="KW-0418">Kinase</keyword>
<dbReference type="PANTHER" id="PTHR44936:SF10">
    <property type="entry name" value="SENSOR PROTEIN RSTB"/>
    <property type="match status" value="1"/>
</dbReference>
<keyword evidence="6" id="KW-0808">Transferase</keyword>